<dbReference type="InterPro" id="IPR027417">
    <property type="entry name" value="P-loop_NTPase"/>
</dbReference>
<dbReference type="Gene3D" id="3.30.420.240">
    <property type="match status" value="1"/>
</dbReference>
<protein>
    <recommendedName>
        <fullName evidence="3">Terminase</fullName>
    </recommendedName>
</protein>
<keyword evidence="2" id="KW-1185">Reference proteome</keyword>
<reference evidence="1 2" key="1">
    <citation type="submission" date="2020-07" db="EMBL/GenBank/DDBJ databases">
        <title>Genomic Encyclopedia of Type Strains, Phase IV (KMG-V): Genome sequencing to study the core and pangenomes of soil and plant-associated prokaryotes.</title>
        <authorList>
            <person name="Whitman W."/>
        </authorList>
    </citation>
    <scope>NUCLEOTIDE SEQUENCE [LARGE SCALE GENOMIC DNA]</scope>
    <source>
        <strain evidence="1 2">X4EP2</strain>
    </source>
</reference>
<evidence type="ECO:0008006" key="3">
    <source>
        <dbReference type="Google" id="ProtNLM"/>
    </source>
</evidence>
<evidence type="ECO:0000313" key="1">
    <source>
        <dbReference type="EMBL" id="NYF78569.1"/>
    </source>
</evidence>
<name>A0A7Y9PF71_9BACT</name>
<evidence type="ECO:0000313" key="2">
    <source>
        <dbReference type="Proteomes" id="UP000589520"/>
    </source>
</evidence>
<comment type="caution">
    <text evidence="1">The sequence shown here is derived from an EMBL/GenBank/DDBJ whole genome shotgun (WGS) entry which is preliminary data.</text>
</comment>
<organism evidence="1 2">
    <name type="scientific">Granulicella arctica</name>
    <dbReference type="NCBI Taxonomy" id="940613"/>
    <lineage>
        <taxon>Bacteria</taxon>
        <taxon>Pseudomonadati</taxon>
        <taxon>Acidobacteriota</taxon>
        <taxon>Terriglobia</taxon>
        <taxon>Terriglobales</taxon>
        <taxon>Acidobacteriaceae</taxon>
        <taxon>Granulicella</taxon>
    </lineage>
</organism>
<dbReference type="RefSeq" id="WP_246301589.1">
    <property type="nucleotide sequence ID" value="NZ_JACCCW010000001.1"/>
</dbReference>
<proteinExistence type="predicted"/>
<dbReference type="EMBL" id="JACCCW010000001">
    <property type="protein sequence ID" value="NYF78569.1"/>
    <property type="molecule type" value="Genomic_DNA"/>
</dbReference>
<gene>
    <name evidence="1" type="ORF">HDF17_000856</name>
</gene>
<sequence>MSVEELLALGRELAAPPKTSEGENNFIRHARRLLRVRDREGQLAPLDANEAQKNFELARGQKNIVLKARQMGMTTWISGRFFLRTITQRGVLTVQVAQTREAAEAIFRIVQRFWEYLPEEYRQGPLRRSRKNMGQMVFPELDSEFRIVTAGDKNAGRGMTIQNLHCSEVSRWPGDARETLAGLRAALSPTGEMVLESTPNGAMGCFYDEWTQAEVSGLKRHFFPWWLESAYVSAPATEFNDEELELMRRHNLSACQIGYRRTLEADYRNLHAQEFAEDPERCFRATGECCFEIEAIEQRMQELGEPVSRNPRNTLLTWMPPVPDRQYLVAVDTAGGGAEGDFSVAQVIDLATGIQCAELQQRLRPIPFTQEAAKLARQYNNAMIVVERNNHGTGILALLIRMENYTNLYEQNGNEGWLTNAASKPAAIALLGALLVQSPGMFLSKRLLAECRTFVTRANGSTGAIAGAHDDCVMAMAIAQQVRTELMLKKRSS</sequence>
<dbReference type="Proteomes" id="UP000589520">
    <property type="component" value="Unassembled WGS sequence"/>
</dbReference>
<dbReference type="AlphaFoldDB" id="A0A7Y9PF71"/>
<accession>A0A7Y9PF71</accession>
<dbReference type="Gene3D" id="3.40.50.300">
    <property type="entry name" value="P-loop containing nucleotide triphosphate hydrolases"/>
    <property type="match status" value="1"/>
</dbReference>